<dbReference type="InterPro" id="IPR006428">
    <property type="entry name" value="Portal_SPP1-type"/>
</dbReference>
<organism evidence="2 3">
    <name type="scientific">Latilactobacillus curvatus</name>
    <name type="common">Lactobacillus curvatus</name>
    <dbReference type="NCBI Taxonomy" id="28038"/>
    <lineage>
        <taxon>Bacteria</taxon>
        <taxon>Bacillati</taxon>
        <taxon>Bacillota</taxon>
        <taxon>Bacilli</taxon>
        <taxon>Lactobacillales</taxon>
        <taxon>Lactobacillaceae</taxon>
        <taxon>Latilactobacillus</taxon>
    </lineage>
</organism>
<name>A0AAJ5UQA1_LATCU</name>
<gene>
    <name evidence="2" type="ORF">PSR33_05685</name>
</gene>
<proteinExistence type="predicted"/>
<feature type="compositionally biased region" description="Basic and acidic residues" evidence="1">
    <location>
        <begin position="464"/>
        <end position="474"/>
    </location>
</feature>
<dbReference type="InterPro" id="IPR021145">
    <property type="entry name" value="Portal_protein_SPP1_Gp6-like"/>
</dbReference>
<reference evidence="2" key="1">
    <citation type="submission" date="2023-02" db="EMBL/GenBank/DDBJ databases">
        <title>Complete genome sequence of Lactobacillus curvatus CACC879 isolated from Pig feces.</title>
        <authorList>
            <person name="Park S."/>
            <person name="Park M.A."/>
            <person name="Kim D.-H."/>
            <person name="Kim Y."/>
        </authorList>
    </citation>
    <scope>NUCLEOTIDE SEQUENCE</scope>
    <source>
        <strain evidence="2">CACC879</strain>
    </source>
</reference>
<dbReference type="AlphaFoldDB" id="A0AAJ5UQA1"/>
<feature type="region of interest" description="Disordered" evidence="1">
    <location>
        <begin position="440"/>
        <end position="474"/>
    </location>
</feature>
<accession>A0AAJ5UQA1</accession>
<evidence type="ECO:0000313" key="3">
    <source>
        <dbReference type="Proteomes" id="UP001215533"/>
    </source>
</evidence>
<sequence length="474" mass="53230">MVQIKGLGSITDNNVFIYPKDTGITPEDLKAFIDYNQQTLDKIYRENIQMYKGHYPILDQDNKPLNKPDNRIVINFAKYITETFNGFFIGIPPQITLDKDTDNDNLQAFNNMNSFVDQLSEVAKQTSIYGRSYMFLYQNELSQTRVAYSSPRNSFMIYDDTVAREPLYFVRYSVDDDNKLTGTLYKAGSAVTFDEHGEFGEEENRMFKTVGAVEFVENEERQGAFESVKTIMNAINSALSQKANDVEAIADAYLLLTGGEIDKEQLQYMADNRVLVNPSSEVDGKFLERPNGDGTQENLLNRLEEKLFLTSMVTNLNNIDSGASSSASGYSIELRMQAMRGLASNKERKYTKAMRELYRGVFGVTNLAKTSIVKKAANAILGKATLDPADELKFQFTRNLPKNIADEANTAKSLEGIVSKETQLSVLSIVDNPKAEIDRMADEQKQAAKQAVENNPADYTNFSQKKEVTDDGAE</sequence>
<dbReference type="EMBL" id="CP117683">
    <property type="protein sequence ID" value="WDC91678.1"/>
    <property type="molecule type" value="Genomic_DNA"/>
</dbReference>
<dbReference type="NCBIfam" id="TIGR01538">
    <property type="entry name" value="portal_SPP1"/>
    <property type="match status" value="1"/>
</dbReference>
<dbReference type="Proteomes" id="UP001215533">
    <property type="component" value="Chromosome"/>
</dbReference>
<dbReference type="Pfam" id="PF05133">
    <property type="entry name" value="SPP1_portal"/>
    <property type="match status" value="1"/>
</dbReference>
<protein>
    <submittedName>
        <fullName evidence="2">Phage portal protein</fullName>
    </submittedName>
</protein>
<evidence type="ECO:0000313" key="2">
    <source>
        <dbReference type="EMBL" id="WDC91678.1"/>
    </source>
</evidence>
<evidence type="ECO:0000256" key="1">
    <source>
        <dbReference type="SAM" id="MobiDB-lite"/>
    </source>
</evidence>